<dbReference type="AlphaFoldDB" id="A0A131XHM6"/>
<dbReference type="Pfam" id="PF02098">
    <property type="entry name" value="His_binding"/>
    <property type="match status" value="1"/>
</dbReference>
<dbReference type="SUPFAM" id="SSF50814">
    <property type="entry name" value="Lipocalins"/>
    <property type="match status" value="1"/>
</dbReference>
<evidence type="ECO:0000313" key="2">
    <source>
        <dbReference type="EMBL" id="JAP67054.1"/>
    </source>
</evidence>
<dbReference type="InterPro" id="IPR002970">
    <property type="entry name" value="Tick_his-bd"/>
</dbReference>
<feature type="non-terminal residue" evidence="2">
    <location>
        <position position="1"/>
    </location>
</feature>
<dbReference type="Gene3D" id="2.40.128.20">
    <property type="match status" value="1"/>
</dbReference>
<name>A0A131XHM6_9ACAR</name>
<reference evidence="2" key="1">
    <citation type="journal article" date="2017" name="Ticks Tick Borne Dis.">
        <title>An insight into the sialome of Hyalomma excavatum.</title>
        <authorList>
            <person name="Ribeiro J.M."/>
            <person name="Slovak M."/>
            <person name="Francischetti I.M."/>
        </authorList>
    </citation>
    <scope>NUCLEOTIDE SEQUENCE</scope>
    <source>
        <strain evidence="2">Samish</strain>
        <tissue evidence="2">Salivary glands</tissue>
    </source>
</reference>
<sequence length="213" mass="24042">SEQQFLQNRQMLQMVMTSSPSVYAHPSGYNVTCISAITTDVKETTREVTMTVYYKGLSEKWRRFSQTFQFKQAESNGKFNKMTNTETTGAPSGTYDFVYATLGCAVVRIDDFGDRMPDNGGVDDDSDSSSEELQDSDVGDTTDDTSESVVDVNAEKNENTRSLNCMVWANPIHVRGLQRCCERHFTKYCKKNAEHEHTPKRCPVPVINEKSEL</sequence>
<dbReference type="GO" id="GO:0043176">
    <property type="term" value="F:amine binding"/>
    <property type="evidence" value="ECO:0007669"/>
    <property type="project" value="InterPro"/>
</dbReference>
<proteinExistence type="evidence at transcript level"/>
<accession>A0A131XHM6</accession>
<dbReference type="InterPro" id="IPR012674">
    <property type="entry name" value="Calycin"/>
</dbReference>
<evidence type="ECO:0000256" key="1">
    <source>
        <dbReference type="SAM" id="MobiDB-lite"/>
    </source>
</evidence>
<organism evidence="2">
    <name type="scientific">Hyalomma excavatum</name>
    <dbReference type="NCBI Taxonomy" id="257692"/>
    <lineage>
        <taxon>Eukaryota</taxon>
        <taxon>Metazoa</taxon>
        <taxon>Ecdysozoa</taxon>
        <taxon>Arthropoda</taxon>
        <taxon>Chelicerata</taxon>
        <taxon>Arachnida</taxon>
        <taxon>Acari</taxon>
        <taxon>Parasitiformes</taxon>
        <taxon>Ixodida</taxon>
        <taxon>Ixodoidea</taxon>
        <taxon>Ixodidae</taxon>
        <taxon>Hyalomminae</taxon>
        <taxon>Hyalomma</taxon>
    </lineage>
</organism>
<dbReference type="GO" id="GO:0030682">
    <property type="term" value="P:symbiont-mediated perturbation of host defenses"/>
    <property type="evidence" value="ECO:0007669"/>
    <property type="project" value="InterPro"/>
</dbReference>
<feature type="compositionally biased region" description="Acidic residues" evidence="1">
    <location>
        <begin position="121"/>
        <end position="146"/>
    </location>
</feature>
<feature type="region of interest" description="Disordered" evidence="1">
    <location>
        <begin position="115"/>
        <end position="147"/>
    </location>
</feature>
<dbReference type="EMBL" id="GEFH01001527">
    <property type="protein sequence ID" value="JAP67054.1"/>
    <property type="molecule type" value="mRNA"/>
</dbReference>
<protein>
    <submittedName>
        <fullName evidence="2">Putative lipocalin-6 2 lipocalin</fullName>
    </submittedName>
</protein>